<dbReference type="Pfam" id="PF07589">
    <property type="entry name" value="PEP-CTERM"/>
    <property type="match status" value="1"/>
</dbReference>
<dbReference type="Proteomes" id="UP000318995">
    <property type="component" value="Unassembled WGS sequence"/>
</dbReference>
<organism evidence="3 4">
    <name type="scientific">Botrimarina hoheduenensis</name>
    <dbReference type="NCBI Taxonomy" id="2528000"/>
    <lineage>
        <taxon>Bacteria</taxon>
        <taxon>Pseudomonadati</taxon>
        <taxon>Planctomycetota</taxon>
        <taxon>Planctomycetia</taxon>
        <taxon>Pirellulales</taxon>
        <taxon>Lacipirellulaceae</taxon>
        <taxon>Botrimarina</taxon>
    </lineage>
</organism>
<proteinExistence type="predicted"/>
<accession>A0A5C5WB82</accession>
<dbReference type="AlphaFoldDB" id="A0A5C5WB82"/>
<evidence type="ECO:0000256" key="1">
    <source>
        <dbReference type="SAM" id="SignalP"/>
    </source>
</evidence>
<reference evidence="3 4" key="1">
    <citation type="submission" date="2019-02" db="EMBL/GenBank/DDBJ databases">
        <title>Deep-cultivation of Planctomycetes and their phenomic and genomic characterization uncovers novel biology.</title>
        <authorList>
            <person name="Wiegand S."/>
            <person name="Jogler M."/>
            <person name="Boedeker C."/>
            <person name="Pinto D."/>
            <person name="Vollmers J."/>
            <person name="Rivas-Marin E."/>
            <person name="Kohn T."/>
            <person name="Peeters S.H."/>
            <person name="Heuer A."/>
            <person name="Rast P."/>
            <person name="Oberbeckmann S."/>
            <person name="Bunk B."/>
            <person name="Jeske O."/>
            <person name="Meyerdierks A."/>
            <person name="Storesund J.E."/>
            <person name="Kallscheuer N."/>
            <person name="Luecker S."/>
            <person name="Lage O.M."/>
            <person name="Pohl T."/>
            <person name="Merkel B.J."/>
            <person name="Hornburger P."/>
            <person name="Mueller R.-W."/>
            <person name="Bruemmer F."/>
            <person name="Labrenz M."/>
            <person name="Spormann A.M."/>
            <person name="Op Den Camp H."/>
            <person name="Overmann J."/>
            <person name="Amann R."/>
            <person name="Jetten M.S.M."/>
            <person name="Mascher T."/>
            <person name="Medema M.H."/>
            <person name="Devos D.P."/>
            <person name="Kaster A.-K."/>
            <person name="Ovreas L."/>
            <person name="Rohde M."/>
            <person name="Galperin M.Y."/>
            <person name="Jogler C."/>
        </authorList>
    </citation>
    <scope>NUCLEOTIDE SEQUENCE [LARGE SCALE GENOMIC DNA]</scope>
    <source>
        <strain evidence="3 4">Pla111</strain>
    </source>
</reference>
<gene>
    <name evidence="3" type="ORF">Pla111_09520</name>
</gene>
<dbReference type="InterPro" id="IPR013424">
    <property type="entry name" value="Ice-binding_C"/>
</dbReference>
<comment type="caution">
    <text evidence="3">The sequence shown here is derived from an EMBL/GenBank/DDBJ whole genome shotgun (WGS) entry which is preliminary data.</text>
</comment>
<dbReference type="NCBIfam" id="TIGR02595">
    <property type="entry name" value="PEP_CTERM"/>
    <property type="match status" value="1"/>
</dbReference>
<keyword evidence="1" id="KW-0732">Signal</keyword>
<feature type="chain" id="PRO_5022748950" description="Ice-binding protein C-terminal domain-containing protein" evidence="1">
    <location>
        <begin position="23"/>
        <end position="273"/>
    </location>
</feature>
<evidence type="ECO:0000259" key="2">
    <source>
        <dbReference type="Pfam" id="PF07589"/>
    </source>
</evidence>
<evidence type="ECO:0000313" key="3">
    <source>
        <dbReference type="EMBL" id="TWT47339.1"/>
    </source>
</evidence>
<name>A0A5C5WB82_9BACT</name>
<feature type="signal peptide" evidence="1">
    <location>
        <begin position="1"/>
        <end position="22"/>
    </location>
</feature>
<sequence length="273" mass="28214" precursor="true">MRLRFTALFAIAAMAVVTSAPAAIVYVGPDEGPDGPGGMTGWMGADAWFGQVTESNDEGPGGSDAMLFGAPTSVSGNSLDFSPTGFLASVNSTGPLVSEIVDSQLSMMIVAKPGKVLDNLRFTEAGDTTLAGNPASFTTASSVTNEVFIDVVEVDGMPISGFNIQAQMTFTPSGGTYSMAQDSNGFPIFSTDWSGSVDVDIAQALLNEGIAFQFGVTKINVTLDNTLTAVASDGGSSFIKKKDFDGLIITTNIPEPSSLALLALAGLAARRRR</sequence>
<protein>
    <recommendedName>
        <fullName evidence="2">Ice-binding protein C-terminal domain-containing protein</fullName>
    </recommendedName>
</protein>
<dbReference type="EMBL" id="SJPH01000002">
    <property type="protein sequence ID" value="TWT47339.1"/>
    <property type="molecule type" value="Genomic_DNA"/>
</dbReference>
<keyword evidence="4" id="KW-1185">Reference proteome</keyword>
<feature type="domain" description="Ice-binding protein C-terminal" evidence="2">
    <location>
        <begin position="253"/>
        <end position="273"/>
    </location>
</feature>
<evidence type="ECO:0000313" key="4">
    <source>
        <dbReference type="Proteomes" id="UP000318995"/>
    </source>
</evidence>